<evidence type="ECO:0000313" key="13">
    <source>
        <dbReference type="EMBL" id="MBN3274795.1"/>
    </source>
</evidence>
<evidence type="ECO:0000256" key="7">
    <source>
        <dbReference type="ARBA" id="ARBA00037582"/>
    </source>
</evidence>
<evidence type="ECO:0000256" key="4">
    <source>
        <dbReference type="ARBA" id="ARBA00022989"/>
    </source>
</evidence>
<evidence type="ECO:0000256" key="3">
    <source>
        <dbReference type="ARBA" id="ARBA00022692"/>
    </source>
</evidence>
<dbReference type="EMBL" id="JAAWVQ010044099">
    <property type="protein sequence ID" value="MBN3274795.1"/>
    <property type="molecule type" value="Genomic_DNA"/>
</dbReference>
<proteinExistence type="inferred from homology"/>
<dbReference type="InterPro" id="IPR016181">
    <property type="entry name" value="Acyl_CoA_acyltransferase"/>
</dbReference>
<comment type="function">
    <text evidence="7">Probable acetyltransferase.</text>
</comment>
<feature type="region of interest" description="Disordered" evidence="10">
    <location>
        <begin position="98"/>
        <end position="205"/>
    </location>
</feature>
<feature type="compositionally biased region" description="Basic and acidic residues" evidence="10">
    <location>
        <begin position="140"/>
        <end position="150"/>
    </location>
</feature>
<keyword evidence="14" id="KW-1185">Reference proteome</keyword>
<dbReference type="PANTHER" id="PTHR13947">
    <property type="entry name" value="GNAT FAMILY N-ACETYLTRANSFERASE"/>
    <property type="match status" value="1"/>
</dbReference>
<feature type="compositionally biased region" description="Acidic residues" evidence="10">
    <location>
        <begin position="161"/>
        <end position="174"/>
    </location>
</feature>
<dbReference type="Pfam" id="PF00583">
    <property type="entry name" value="Acetyltransf_1"/>
    <property type="match status" value="1"/>
</dbReference>
<dbReference type="InterPro" id="IPR050769">
    <property type="entry name" value="NAT_camello-type"/>
</dbReference>
<dbReference type="PROSITE" id="PS51186">
    <property type="entry name" value="GNAT"/>
    <property type="match status" value="1"/>
</dbReference>
<reference evidence="13" key="1">
    <citation type="journal article" date="2021" name="Cell">
        <title>Tracing the genetic footprints of vertebrate landing in non-teleost ray-finned fishes.</title>
        <authorList>
            <person name="Bi X."/>
            <person name="Wang K."/>
            <person name="Yang L."/>
            <person name="Pan H."/>
            <person name="Jiang H."/>
            <person name="Wei Q."/>
            <person name="Fang M."/>
            <person name="Yu H."/>
            <person name="Zhu C."/>
            <person name="Cai Y."/>
            <person name="He Y."/>
            <person name="Gan X."/>
            <person name="Zeng H."/>
            <person name="Yu D."/>
            <person name="Zhu Y."/>
            <person name="Jiang H."/>
            <person name="Qiu Q."/>
            <person name="Yang H."/>
            <person name="Zhang Y.E."/>
            <person name="Wang W."/>
            <person name="Zhu M."/>
            <person name="He S."/>
            <person name="Zhang G."/>
        </authorList>
    </citation>
    <scope>NUCLEOTIDE SEQUENCE</scope>
    <source>
        <strain evidence="13">Pddl_001</strain>
    </source>
</reference>
<feature type="compositionally biased region" description="Basic and acidic residues" evidence="10">
    <location>
        <begin position="105"/>
        <end position="114"/>
    </location>
</feature>
<feature type="transmembrane region" description="Helical" evidence="11">
    <location>
        <begin position="60"/>
        <end position="82"/>
    </location>
</feature>
<evidence type="ECO:0000313" key="14">
    <source>
        <dbReference type="Proteomes" id="UP001166093"/>
    </source>
</evidence>
<sequence>MPTLDLSTVLMREMREDEAEFVTELLKDCFRGSENRLVLYLLTRPCSLLLLAVGSSALRFVFNSFLAALAVPVLLALCFLKLSCRGAGGLRNASYYRQGAAGSSDTRETRKDSDTSETSTVNEHSKISTGRKTSAPSDTSKTKPGAEKGDNTSSCSKPGSEDSDSDSEWSEGEGEGWAGWGWGRLFPGSSSSPSPSPSPPGPAPAPPGLRAIWVCESQGEVLGCVARDVGPLPGQALLCCLAVSSWHRRQGLGSALVTRFERQARRDGFSSVGARVSAGSRVGAAFFQKLGYESCGAGERRWLGYSVTQEFRKQL</sequence>
<evidence type="ECO:0000256" key="8">
    <source>
        <dbReference type="ARBA" id="ARBA00038470"/>
    </source>
</evidence>
<dbReference type="InterPro" id="IPR000182">
    <property type="entry name" value="GNAT_dom"/>
</dbReference>
<feature type="domain" description="N-acetyltransferase" evidence="12">
    <location>
        <begin position="204"/>
        <end position="315"/>
    </location>
</feature>
<keyword evidence="2" id="KW-0808">Transferase</keyword>
<accession>A0ABS2XKH9</accession>
<evidence type="ECO:0000259" key="12">
    <source>
        <dbReference type="PROSITE" id="PS51186"/>
    </source>
</evidence>
<name>A0ABS2XKH9_POLSP</name>
<protein>
    <recommendedName>
        <fullName evidence="9">Probable N-acetyltransferase 14</fullName>
    </recommendedName>
</protein>
<evidence type="ECO:0000256" key="10">
    <source>
        <dbReference type="SAM" id="MobiDB-lite"/>
    </source>
</evidence>
<organism evidence="13 14">
    <name type="scientific">Polyodon spathula</name>
    <name type="common">North American paddlefish</name>
    <name type="synonym">Squalus spathula</name>
    <dbReference type="NCBI Taxonomy" id="7913"/>
    <lineage>
        <taxon>Eukaryota</taxon>
        <taxon>Metazoa</taxon>
        <taxon>Chordata</taxon>
        <taxon>Craniata</taxon>
        <taxon>Vertebrata</taxon>
        <taxon>Euteleostomi</taxon>
        <taxon>Actinopterygii</taxon>
        <taxon>Chondrostei</taxon>
        <taxon>Acipenseriformes</taxon>
        <taxon>Polyodontidae</taxon>
        <taxon>Polyodon</taxon>
    </lineage>
</organism>
<keyword evidence="4 11" id="KW-1133">Transmembrane helix</keyword>
<comment type="similarity">
    <text evidence="8">Belongs to the camello family.</text>
</comment>
<dbReference type="PANTHER" id="PTHR13947:SF51">
    <property type="entry name" value="N-ACETYLTRANSFERASE 14-RELATED"/>
    <property type="match status" value="1"/>
</dbReference>
<feature type="non-terminal residue" evidence="13">
    <location>
        <position position="315"/>
    </location>
</feature>
<keyword evidence="3 11" id="KW-0812">Transmembrane</keyword>
<keyword evidence="5 11" id="KW-0472">Membrane</keyword>
<comment type="subcellular location">
    <subcellularLocation>
        <location evidence="1">Membrane</location>
    </subcellularLocation>
</comment>
<dbReference type="SUPFAM" id="SSF55729">
    <property type="entry name" value="Acyl-CoA N-acyltransferases (Nat)"/>
    <property type="match status" value="1"/>
</dbReference>
<evidence type="ECO:0000256" key="11">
    <source>
        <dbReference type="SAM" id="Phobius"/>
    </source>
</evidence>
<feature type="compositionally biased region" description="Pro residues" evidence="10">
    <location>
        <begin position="194"/>
        <end position="205"/>
    </location>
</feature>
<feature type="non-terminal residue" evidence="13">
    <location>
        <position position="1"/>
    </location>
</feature>
<keyword evidence="6" id="KW-0012">Acyltransferase</keyword>
<evidence type="ECO:0000256" key="5">
    <source>
        <dbReference type="ARBA" id="ARBA00023136"/>
    </source>
</evidence>
<gene>
    <name evidence="13" type="primary">Nat14</name>
    <name evidence="13" type="ORF">GTO93_0012897</name>
</gene>
<evidence type="ECO:0000256" key="2">
    <source>
        <dbReference type="ARBA" id="ARBA00022679"/>
    </source>
</evidence>
<comment type="caution">
    <text evidence="13">The sequence shown here is derived from an EMBL/GenBank/DDBJ whole genome shotgun (WGS) entry which is preliminary data.</text>
</comment>
<evidence type="ECO:0000256" key="6">
    <source>
        <dbReference type="ARBA" id="ARBA00023315"/>
    </source>
</evidence>
<evidence type="ECO:0000256" key="9">
    <source>
        <dbReference type="ARBA" id="ARBA00040241"/>
    </source>
</evidence>
<dbReference type="CDD" id="cd04301">
    <property type="entry name" value="NAT_SF"/>
    <property type="match status" value="1"/>
</dbReference>
<dbReference type="Proteomes" id="UP001166093">
    <property type="component" value="Unassembled WGS sequence"/>
</dbReference>
<evidence type="ECO:0000256" key="1">
    <source>
        <dbReference type="ARBA" id="ARBA00004370"/>
    </source>
</evidence>
<feature type="compositionally biased region" description="Polar residues" evidence="10">
    <location>
        <begin position="116"/>
        <end position="139"/>
    </location>
</feature>
<dbReference type="Gene3D" id="3.40.630.30">
    <property type="match status" value="1"/>
</dbReference>